<dbReference type="InterPro" id="IPR008928">
    <property type="entry name" value="6-hairpin_glycosidase_sf"/>
</dbReference>
<dbReference type="Gene3D" id="1.50.10.10">
    <property type="match status" value="1"/>
</dbReference>
<dbReference type="Pfam" id="PF02927">
    <property type="entry name" value="CelD_N"/>
    <property type="match status" value="1"/>
</dbReference>
<evidence type="ECO:0000259" key="4">
    <source>
        <dbReference type="Pfam" id="PF00759"/>
    </source>
</evidence>
<dbReference type="GO" id="GO:0008810">
    <property type="term" value="F:cellulase activity"/>
    <property type="evidence" value="ECO:0007669"/>
    <property type="project" value="InterPro"/>
</dbReference>
<sequence>MATLGHPSETVRLNQLGYYPQQEKVAVVNAGEVREFTIVDAATGNRLLSGKPGYTASSAWSDRSRTILDFSDITVPGRYLLLVNGDSVAFEVKEKVLSPLADAALKSFYYQRTGMPIEATYAGRWSRPAGHPDDKVLVHPNAAGPERKAGAVISSPGGWYDAGDYNKYIVNSAYSIGLMQA</sequence>
<organism evidence="6">
    <name type="scientific">human gut metagenome</name>
    <dbReference type="NCBI Taxonomy" id="408170"/>
    <lineage>
        <taxon>unclassified sequences</taxon>
        <taxon>metagenomes</taxon>
        <taxon>organismal metagenomes</taxon>
    </lineage>
</organism>
<protein>
    <submittedName>
        <fullName evidence="6">Glycoside hydrolase family 9</fullName>
        <ecNumber evidence="6">3.2.1.-</ecNumber>
    </submittedName>
</protein>
<evidence type="ECO:0000259" key="5">
    <source>
        <dbReference type="Pfam" id="PF02927"/>
    </source>
</evidence>
<dbReference type="InterPro" id="IPR013783">
    <property type="entry name" value="Ig-like_fold"/>
</dbReference>
<keyword evidence="2" id="KW-0119">Carbohydrate metabolism</keyword>
<keyword evidence="6" id="KW-0378">Hydrolase</keyword>
<comment type="similarity">
    <text evidence="1">Belongs to the glycosyl hydrolase 9 (cellulase E) family.</text>
</comment>
<evidence type="ECO:0000256" key="1">
    <source>
        <dbReference type="ARBA" id="ARBA00007072"/>
    </source>
</evidence>
<dbReference type="GO" id="GO:0000272">
    <property type="term" value="P:polysaccharide catabolic process"/>
    <property type="evidence" value="ECO:0007669"/>
    <property type="project" value="UniProtKB-KW"/>
</dbReference>
<reference evidence="6" key="1">
    <citation type="journal article" date="2013" name="Environ. Microbiol.">
        <title>Microbiota from the distal guts of lean and obese adolescents exhibit partial functional redundancy besides clear differences in community structure.</title>
        <authorList>
            <person name="Ferrer M."/>
            <person name="Ruiz A."/>
            <person name="Lanza F."/>
            <person name="Haange S.B."/>
            <person name="Oberbach A."/>
            <person name="Till H."/>
            <person name="Bargiela R."/>
            <person name="Campoy C."/>
            <person name="Segura M.T."/>
            <person name="Richter M."/>
            <person name="von Bergen M."/>
            <person name="Seifert J."/>
            <person name="Suarez A."/>
        </authorList>
    </citation>
    <scope>NUCLEOTIDE SEQUENCE</scope>
</reference>
<dbReference type="AlphaFoldDB" id="K1TLF2"/>
<name>K1TLF2_9ZZZZ</name>
<evidence type="ECO:0000313" key="6">
    <source>
        <dbReference type="EMBL" id="EKC60096.1"/>
    </source>
</evidence>
<feature type="domain" description="Cellulase Ig-like" evidence="5">
    <location>
        <begin position="8"/>
        <end position="86"/>
    </location>
</feature>
<dbReference type="CDD" id="cd02850">
    <property type="entry name" value="E_set_Cellulase_N"/>
    <property type="match status" value="1"/>
</dbReference>
<dbReference type="InterPro" id="IPR004197">
    <property type="entry name" value="Cellulase_Ig-like"/>
</dbReference>
<dbReference type="Gene3D" id="2.60.40.10">
    <property type="entry name" value="Immunoglobulins"/>
    <property type="match status" value="1"/>
</dbReference>
<evidence type="ECO:0000256" key="3">
    <source>
        <dbReference type="ARBA" id="ARBA00023326"/>
    </source>
</evidence>
<comment type="caution">
    <text evidence="6">The sequence shown here is derived from an EMBL/GenBank/DDBJ whole genome shotgun (WGS) entry which is preliminary data.</text>
</comment>
<dbReference type="InterPro" id="IPR001701">
    <property type="entry name" value="Glyco_hydro_9"/>
</dbReference>
<dbReference type="InterPro" id="IPR014756">
    <property type="entry name" value="Ig_E-set"/>
</dbReference>
<feature type="domain" description="Glycoside hydrolase family 9" evidence="4">
    <location>
        <begin position="101"/>
        <end position="179"/>
    </location>
</feature>
<dbReference type="EC" id="3.2.1.-" evidence="6"/>
<dbReference type="EMBL" id="AJWY01008835">
    <property type="protein sequence ID" value="EKC60096.1"/>
    <property type="molecule type" value="Genomic_DNA"/>
</dbReference>
<dbReference type="Pfam" id="PF00759">
    <property type="entry name" value="Glyco_hydro_9"/>
    <property type="match status" value="1"/>
</dbReference>
<keyword evidence="6" id="KW-0326">Glycosidase</keyword>
<gene>
    <name evidence="6" type="ORF">LEA_13043</name>
</gene>
<keyword evidence="3" id="KW-0624">Polysaccharide degradation</keyword>
<feature type="non-terminal residue" evidence="6">
    <location>
        <position position="181"/>
    </location>
</feature>
<proteinExistence type="inferred from homology"/>
<accession>K1TLF2</accession>
<dbReference type="InterPro" id="IPR012341">
    <property type="entry name" value="6hp_glycosidase-like_sf"/>
</dbReference>
<evidence type="ECO:0000256" key="2">
    <source>
        <dbReference type="ARBA" id="ARBA00023277"/>
    </source>
</evidence>
<dbReference type="SUPFAM" id="SSF81296">
    <property type="entry name" value="E set domains"/>
    <property type="match status" value="1"/>
</dbReference>
<dbReference type="SUPFAM" id="SSF48208">
    <property type="entry name" value="Six-hairpin glycosidases"/>
    <property type="match status" value="1"/>
</dbReference>